<evidence type="ECO:0000313" key="1">
    <source>
        <dbReference type="EMBL" id="PBK76238.1"/>
    </source>
</evidence>
<dbReference type="AlphaFoldDB" id="A0A2H3CD07"/>
<organism evidence="1 2">
    <name type="scientific">Armillaria solidipes</name>
    <dbReference type="NCBI Taxonomy" id="1076256"/>
    <lineage>
        <taxon>Eukaryota</taxon>
        <taxon>Fungi</taxon>
        <taxon>Dikarya</taxon>
        <taxon>Basidiomycota</taxon>
        <taxon>Agaricomycotina</taxon>
        <taxon>Agaricomycetes</taxon>
        <taxon>Agaricomycetidae</taxon>
        <taxon>Agaricales</taxon>
        <taxon>Marasmiineae</taxon>
        <taxon>Physalacriaceae</taxon>
        <taxon>Armillaria</taxon>
    </lineage>
</organism>
<dbReference type="EMBL" id="KZ293416">
    <property type="protein sequence ID" value="PBK76238.1"/>
    <property type="molecule type" value="Genomic_DNA"/>
</dbReference>
<reference evidence="2" key="1">
    <citation type="journal article" date="2017" name="Nat. Ecol. Evol.">
        <title>Genome expansion and lineage-specific genetic innovations in the forest pathogenic fungi Armillaria.</title>
        <authorList>
            <person name="Sipos G."/>
            <person name="Prasanna A.N."/>
            <person name="Walter M.C."/>
            <person name="O'Connor E."/>
            <person name="Balint B."/>
            <person name="Krizsan K."/>
            <person name="Kiss B."/>
            <person name="Hess J."/>
            <person name="Varga T."/>
            <person name="Slot J."/>
            <person name="Riley R."/>
            <person name="Boka B."/>
            <person name="Rigling D."/>
            <person name="Barry K."/>
            <person name="Lee J."/>
            <person name="Mihaltcheva S."/>
            <person name="LaButti K."/>
            <person name="Lipzen A."/>
            <person name="Waldron R."/>
            <person name="Moloney N.M."/>
            <person name="Sperisen C."/>
            <person name="Kredics L."/>
            <person name="Vagvoelgyi C."/>
            <person name="Patrignani A."/>
            <person name="Fitzpatrick D."/>
            <person name="Nagy I."/>
            <person name="Doyle S."/>
            <person name="Anderson J.B."/>
            <person name="Grigoriev I.V."/>
            <person name="Gueldener U."/>
            <person name="Muensterkoetter M."/>
            <person name="Nagy L.G."/>
        </authorList>
    </citation>
    <scope>NUCLEOTIDE SEQUENCE [LARGE SCALE GENOMIC DNA]</scope>
    <source>
        <strain evidence="2">28-4</strain>
    </source>
</reference>
<gene>
    <name evidence="1" type="ORF">ARMSODRAFT_968993</name>
</gene>
<sequence>MRWSHLLANDACKFHGFGSVNPYGSIPVHFSLPNVTSQKHPDANQAGQSKSSQIIQSQRSVTIMSDHAAHNWGLIVVENVTIGPERGVTVTFGSFFSKASALKKCRPKLAERIIKPTKPILWFWKHETPPNGANVPFRPPSSFNDSMDSMKTKQFVGALLDLDECTTFKLGFGVFGSTKGGQSDRQGIERLVKGSMRNSELGDLAISSASSMTPLPFYHRAARPTLTFQEARAS</sequence>
<accession>A0A2H3CD07</accession>
<name>A0A2H3CD07_9AGAR</name>
<protein>
    <submittedName>
        <fullName evidence="1">Uncharacterized protein</fullName>
    </submittedName>
</protein>
<dbReference type="Proteomes" id="UP000218334">
    <property type="component" value="Unassembled WGS sequence"/>
</dbReference>
<proteinExistence type="predicted"/>
<evidence type="ECO:0000313" key="2">
    <source>
        <dbReference type="Proteomes" id="UP000218334"/>
    </source>
</evidence>
<keyword evidence="2" id="KW-1185">Reference proteome</keyword>